<dbReference type="SUPFAM" id="SSF46785">
    <property type="entry name" value="Winged helix' DNA-binding domain"/>
    <property type="match status" value="1"/>
</dbReference>
<evidence type="ECO:0000256" key="2">
    <source>
        <dbReference type="ARBA" id="ARBA00023125"/>
    </source>
</evidence>
<accession>A0ABV3PNV5</accession>
<keyword evidence="2" id="KW-0238">DNA-binding</keyword>
<dbReference type="EMBL" id="JBFNQD010000005">
    <property type="protein sequence ID" value="MEW9307325.1"/>
    <property type="molecule type" value="Genomic_DNA"/>
</dbReference>
<dbReference type="NCBIfam" id="TIGR02431">
    <property type="entry name" value="pcaR_pcaU"/>
    <property type="match status" value="1"/>
</dbReference>
<dbReference type="InterPro" id="IPR012794">
    <property type="entry name" value="PcaR_PcaU"/>
</dbReference>
<dbReference type="SMART" id="SM00346">
    <property type="entry name" value="HTH_ICLR"/>
    <property type="match status" value="1"/>
</dbReference>
<dbReference type="PROSITE" id="PS51077">
    <property type="entry name" value="HTH_ICLR"/>
    <property type="match status" value="1"/>
</dbReference>
<dbReference type="PANTHER" id="PTHR30136">
    <property type="entry name" value="HELIX-TURN-HELIX TRANSCRIPTIONAL REGULATOR, ICLR FAMILY"/>
    <property type="match status" value="1"/>
</dbReference>
<comment type="caution">
    <text evidence="6">The sequence shown here is derived from an EMBL/GenBank/DDBJ whole genome shotgun (WGS) entry which is preliminary data.</text>
</comment>
<protein>
    <submittedName>
        <fullName evidence="6">IclR family transcriptional regulator C-terminal domain-containing protein</fullName>
    </submittedName>
</protein>
<organism evidence="6 7">
    <name type="scientific">Labrys neptuniae</name>
    <dbReference type="NCBI Taxonomy" id="376174"/>
    <lineage>
        <taxon>Bacteria</taxon>
        <taxon>Pseudomonadati</taxon>
        <taxon>Pseudomonadota</taxon>
        <taxon>Alphaproteobacteria</taxon>
        <taxon>Hyphomicrobiales</taxon>
        <taxon>Xanthobacteraceae</taxon>
        <taxon>Labrys</taxon>
    </lineage>
</organism>
<dbReference type="InterPro" id="IPR036390">
    <property type="entry name" value="WH_DNA-bd_sf"/>
</dbReference>
<dbReference type="InterPro" id="IPR029016">
    <property type="entry name" value="GAF-like_dom_sf"/>
</dbReference>
<evidence type="ECO:0000256" key="1">
    <source>
        <dbReference type="ARBA" id="ARBA00023015"/>
    </source>
</evidence>
<feature type="domain" description="HTH iclR-type" evidence="4">
    <location>
        <begin position="8"/>
        <end position="68"/>
    </location>
</feature>
<dbReference type="SUPFAM" id="SSF55781">
    <property type="entry name" value="GAF domain-like"/>
    <property type="match status" value="1"/>
</dbReference>
<evidence type="ECO:0000313" key="7">
    <source>
        <dbReference type="Proteomes" id="UP001555786"/>
    </source>
</evidence>
<dbReference type="Pfam" id="PF01614">
    <property type="entry name" value="IclR_C"/>
    <property type="match status" value="1"/>
</dbReference>
<dbReference type="InterPro" id="IPR005471">
    <property type="entry name" value="Tscrpt_reg_IclR_N"/>
</dbReference>
<evidence type="ECO:0000256" key="3">
    <source>
        <dbReference type="ARBA" id="ARBA00023163"/>
    </source>
</evidence>
<dbReference type="Pfam" id="PF09339">
    <property type="entry name" value="HTH_IclR"/>
    <property type="match status" value="1"/>
</dbReference>
<keyword evidence="3" id="KW-0804">Transcription</keyword>
<reference evidence="6 7" key="1">
    <citation type="submission" date="2024-07" db="EMBL/GenBank/DDBJ databases">
        <title>Description of Labrys sedimenti sp. nov., isolated from a diclofenac-degrading enrichment culture.</title>
        <authorList>
            <person name="Tancsics A."/>
            <person name="Csepanyi A."/>
        </authorList>
    </citation>
    <scope>NUCLEOTIDE SEQUENCE [LARGE SCALE GENOMIC DNA]</scope>
    <source>
        <strain evidence="6 7">LMG 23578</strain>
    </source>
</reference>
<evidence type="ECO:0000313" key="6">
    <source>
        <dbReference type="EMBL" id="MEW9307325.1"/>
    </source>
</evidence>
<dbReference type="InterPro" id="IPR036388">
    <property type="entry name" value="WH-like_DNA-bd_sf"/>
</dbReference>
<evidence type="ECO:0000259" key="5">
    <source>
        <dbReference type="PROSITE" id="PS51078"/>
    </source>
</evidence>
<sequence length="252" mass="26967">MEKDGDMMGGFAKGLSVIEAFDEDHEALSIADVSRLTGLDRATARRCLLTLLKGGYASTDGRLFALTPRVLRLGYAYLSAAPLPRRLQPFLERLSETTQESASAAIMDGSDVVYVARAAQKRVMSVALNIGSRLPAYCSSMGRVLLAALPPEEARALLEGSERPAMTPRTLTDVDDLMAELGKVRRCGYALVDQELELGLRSIAVPIVTTGGRVVAALNTGAQAARASTARLKAEVLPLLLDVQAQLRQVLA</sequence>
<dbReference type="PANTHER" id="PTHR30136:SF34">
    <property type="entry name" value="TRANSCRIPTIONAL REGULATOR"/>
    <property type="match status" value="1"/>
</dbReference>
<dbReference type="PROSITE" id="PS51078">
    <property type="entry name" value="ICLR_ED"/>
    <property type="match status" value="1"/>
</dbReference>
<name>A0ABV3PNV5_9HYPH</name>
<dbReference type="InterPro" id="IPR014757">
    <property type="entry name" value="Tscrpt_reg_IclR_C"/>
</dbReference>
<gene>
    <name evidence="6" type="ORF">ABXS05_17365</name>
</gene>
<dbReference type="InterPro" id="IPR050707">
    <property type="entry name" value="HTH_MetabolicPath_Reg"/>
</dbReference>
<evidence type="ECO:0000259" key="4">
    <source>
        <dbReference type="PROSITE" id="PS51077"/>
    </source>
</evidence>
<dbReference type="Gene3D" id="3.30.450.40">
    <property type="match status" value="1"/>
</dbReference>
<dbReference type="RefSeq" id="WP_367624894.1">
    <property type="nucleotide sequence ID" value="NZ_JBFNQD010000005.1"/>
</dbReference>
<keyword evidence="1" id="KW-0805">Transcription regulation</keyword>
<keyword evidence="7" id="KW-1185">Reference proteome</keyword>
<dbReference type="Proteomes" id="UP001555786">
    <property type="component" value="Unassembled WGS sequence"/>
</dbReference>
<feature type="domain" description="IclR-ED" evidence="5">
    <location>
        <begin position="69"/>
        <end position="252"/>
    </location>
</feature>
<proteinExistence type="predicted"/>
<dbReference type="Gene3D" id="1.10.10.10">
    <property type="entry name" value="Winged helix-like DNA-binding domain superfamily/Winged helix DNA-binding domain"/>
    <property type="match status" value="1"/>
</dbReference>